<dbReference type="GO" id="GO:0008033">
    <property type="term" value="P:tRNA processing"/>
    <property type="evidence" value="ECO:0007669"/>
    <property type="project" value="UniProtKB-KW"/>
</dbReference>
<dbReference type="NCBIfam" id="TIGR00057">
    <property type="entry name" value="L-threonylcarbamoyladenylate synthase"/>
    <property type="match status" value="1"/>
</dbReference>
<evidence type="ECO:0000256" key="8">
    <source>
        <dbReference type="ARBA" id="ARBA00022695"/>
    </source>
</evidence>
<evidence type="ECO:0000256" key="6">
    <source>
        <dbReference type="ARBA" id="ARBA00022679"/>
    </source>
</evidence>
<dbReference type="Pfam" id="PF01300">
    <property type="entry name" value="Sua5_yciO_yrdC"/>
    <property type="match status" value="1"/>
</dbReference>
<dbReference type="EMBL" id="NGUO01000006">
    <property type="protein sequence ID" value="OWS71999.1"/>
    <property type="molecule type" value="Genomic_DNA"/>
</dbReference>
<keyword evidence="8 13" id="KW-0548">Nucleotidyltransferase</keyword>
<comment type="catalytic activity">
    <reaction evidence="12 13">
        <text>L-threonine + hydrogencarbonate + ATP = L-threonylcarbamoyladenylate + diphosphate + H2O</text>
        <dbReference type="Rhea" id="RHEA:36407"/>
        <dbReference type="ChEBI" id="CHEBI:15377"/>
        <dbReference type="ChEBI" id="CHEBI:17544"/>
        <dbReference type="ChEBI" id="CHEBI:30616"/>
        <dbReference type="ChEBI" id="CHEBI:33019"/>
        <dbReference type="ChEBI" id="CHEBI:57926"/>
        <dbReference type="ChEBI" id="CHEBI:73682"/>
        <dbReference type="EC" id="2.7.7.87"/>
    </reaction>
</comment>
<dbReference type="InterPro" id="IPR006070">
    <property type="entry name" value="Sua5-like_dom"/>
</dbReference>
<gene>
    <name evidence="16" type="ORF">CBI30_03975</name>
</gene>
<proteinExistence type="inferred from homology"/>
<dbReference type="GO" id="GO:0006450">
    <property type="term" value="P:regulation of translational fidelity"/>
    <property type="evidence" value="ECO:0007669"/>
    <property type="project" value="TreeGrafter"/>
</dbReference>
<dbReference type="PANTHER" id="PTHR17490">
    <property type="entry name" value="SUA5"/>
    <property type="match status" value="1"/>
</dbReference>
<comment type="similarity">
    <text evidence="2 13">Belongs to the SUA5 family.</text>
</comment>
<comment type="subcellular location">
    <subcellularLocation>
        <location evidence="1 13">Cytoplasm</location>
    </subcellularLocation>
</comment>
<keyword evidence="9 13" id="KW-0547">Nucleotide-binding</keyword>
<dbReference type="SUPFAM" id="SSF55821">
    <property type="entry name" value="YrdC/RibB"/>
    <property type="match status" value="1"/>
</dbReference>
<feature type="binding site" evidence="14">
    <location>
        <position position="191"/>
    </location>
    <ligand>
        <name>L-threonine</name>
        <dbReference type="ChEBI" id="CHEBI:57926"/>
    </ligand>
</feature>
<feature type="binding site" evidence="14">
    <location>
        <position position="152"/>
    </location>
    <ligand>
        <name>ATP</name>
        <dbReference type="ChEBI" id="CHEBI:30616"/>
    </ligand>
</feature>
<dbReference type="InterPro" id="IPR038385">
    <property type="entry name" value="Sua5/YwlC_C"/>
</dbReference>
<feature type="binding site" evidence="14">
    <location>
        <position position="33"/>
    </location>
    <ligand>
        <name>L-threonine</name>
        <dbReference type="ChEBI" id="CHEBI:57926"/>
    </ligand>
</feature>
<dbReference type="Gene3D" id="3.90.870.10">
    <property type="entry name" value="DHBP synthase"/>
    <property type="match status" value="1"/>
</dbReference>
<keyword evidence="10 13" id="KW-0067">ATP-binding</keyword>
<feature type="binding site" evidence="14">
    <location>
        <position position="206"/>
    </location>
    <ligand>
        <name>ATP</name>
        <dbReference type="ChEBI" id="CHEBI:30616"/>
    </ligand>
</feature>
<evidence type="ECO:0000256" key="13">
    <source>
        <dbReference type="PIRNR" id="PIRNR004930"/>
    </source>
</evidence>
<dbReference type="Proteomes" id="UP000198104">
    <property type="component" value="Unassembled WGS sequence"/>
</dbReference>
<dbReference type="PROSITE" id="PS51163">
    <property type="entry name" value="YRDC"/>
    <property type="match status" value="1"/>
</dbReference>
<dbReference type="OrthoDB" id="9814580at2"/>
<name>A0A254PZM0_9BURK</name>
<evidence type="ECO:0000256" key="11">
    <source>
        <dbReference type="ARBA" id="ARBA00029774"/>
    </source>
</evidence>
<dbReference type="PIRSF" id="PIRSF004930">
    <property type="entry name" value="Tln_factor_SUA5"/>
    <property type="match status" value="1"/>
</dbReference>
<evidence type="ECO:0000256" key="1">
    <source>
        <dbReference type="ARBA" id="ARBA00004496"/>
    </source>
</evidence>
<evidence type="ECO:0000259" key="15">
    <source>
        <dbReference type="PROSITE" id="PS51163"/>
    </source>
</evidence>
<evidence type="ECO:0000256" key="5">
    <source>
        <dbReference type="ARBA" id="ARBA00022490"/>
    </source>
</evidence>
<dbReference type="InterPro" id="IPR050156">
    <property type="entry name" value="TC-AMP_synthase_SUA5"/>
</dbReference>
<evidence type="ECO:0000256" key="12">
    <source>
        <dbReference type="ARBA" id="ARBA00048366"/>
    </source>
</evidence>
<evidence type="ECO:0000313" key="17">
    <source>
        <dbReference type="Proteomes" id="UP000198104"/>
    </source>
</evidence>
<organism evidence="16 17">
    <name type="scientific">Polynucleobacter aenigmaticus</name>
    <dbReference type="NCBI Taxonomy" id="1743164"/>
    <lineage>
        <taxon>Bacteria</taxon>
        <taxon>Pseudomonadati</taxon>
        <taxon>Pseudomonadota</taxon>
        <taxon>Betaproteobacteria</taxon>
        <taxon>Burkholderiales</taxon>
        <taxon>Burkholderiaceae</taxon>
        <taxon>Polynucleobacter</taxon>
    </lineage>
</organism>
<sequence length="364" mass="39134">MSSDSSSLQSAAVINEAVQSLRDGGLVAFPTETVYGLGADAKNPDAIKKIFTAKGRPSNHPLIVHLAAPDKFDQDQVDWVPVLAPWVRDLSEDALKLMNTFWPGPLTLVFKKDKSVLTELTGGQDTVAIRAPAHPIAQELLRKFKGGVVAPSANLFGKVSPTSAADVRSEFEGMLDLMILDGGDCEVGIESTIIDLSSGNRAVLLRPGHITPSEIFAKTGIKVYLPGEGNVGEQDVTPPRVSGSLRAHYAPTTPLRMYASGRVLDALSEFPDIKSRVAVAVWDSDSSLGEDGHPSVHFEEVIVPSDSTTFASRLYRSLRDLDQQGWDLILFPEPPVGEEWDGVRDRLQRACIGSGPSSSSHANS</sequence>
<feature type="binding site" evidence="14">
    <location>
        <position position="130"/>
    </location>
    <ligand>
        <name>L-threonine</name>
        <dbReference type="ChEBI" id="CHEBI:57926"/>
    </ligand>
</feature>
<feature type="binding site" evidence="14">
    <location>
        <position position="150"/>
    </location>
    <ligand>
        <name>L-threonine</name>
        <dbReference type="ChEBI" id="CHEBI:57926"/>
    </ligand>
</feature>
<evidence type="ECO:0000313" key="16">
    <source>
        <dbReference type="EMBL" id="OWS71999.1"/>
    </source>
</evidence>
<evidence type="ECO:0000256" key="9">
    <source>
        <dbReference type="ARBA" id="ARBA00022741"/>
    </source>
</evidence>
<comment type="caution">
    <text evidence="16">The sequence shown here is derived from an EMBL/GenBank/DDBJ whole genome shotgun (WGS) entry which is preliminary data.</text>
</comment>
<evidence type="ECO:0000256" key="3">
    <source>
        <dbReference type="ARBA" id="ARBA00012584"/>
    </source>
</evidence>
<dbReference type="AlphaFoldDB" id="A0A254PZM0"/>
<evidence type="ECO:0000256" key="2">
    <source>
        <dbReference type="ARBA" id="ARBA00007663"/>
    </source>
</evidence>
<feature type="binding site" evidence="14">
    <location>
        <position position="65"/>
    </location>
    <ligand>
        <name>L-threonine</name>
        <dbReference type="ChEBI" id="CHEBI:57926"/>
    </ligand>
</feature>
<feature type="binding site" evidence="14">
    <location>
        <position position="249"/>
    </location>
    <ligand>
        <name>ATP</name>
        <dbReference type="ChEBI" id="CHEBI:30616"/>
    </ligand>
</feature>
<evidence type="ECO:0000256" key="4">
    <source>
        <dbReference type="ARBA" id="ARBA00015492"/>
    </source>
</evidence>
<keyword evidence="6 13" id="KW-0808">Transferase</keyword>
<keyword evidence="17" id="KW-1185">Reference proteome</keyword>
<dbReference type="GO" id="GO:0003725">
    <property type="term" value="F:double-stranded RNA binding"/>
    <property type="evidence" value="ECO:0007669"/>
    <property type="project" value="UniProtKB-UniRule"/>
</dbReference>
<feature type="binding site" evidence="14">
    <location>
        <position position="160"/>
    </location>
    <ligand>
        <name>ATP</name>
        <dbReference type="ChEBI" id="CHEBI:30616"/>
    </ligand>
</feature>
<evidence type="ECO:0000256" key="7">
    <source>
        <dbReference type="ARBA" id="ARBA00022694"/>
    </source>
</evidence>
<accession>A0A254PZM0</accession>
<evidence type="ECO:0000256" key="10">
    <source>
        <dbReference type="ARBA" id="ARBA00022840"/>
    </source>
</evidence>
<evidence type="ECO:0000256" key="14">
    <source>
        <dbReference type="PIRSR" id="PIRSR004930-1"/>
    </source>
</evidence>
<feature type="binding site" evidence="14">
    <location>
        <position position="56"/>
    </location>
    <ligand>
        <name>ATP</name>
        <dbReference type="ChEBI" id="CHEBI:30616"/>
    </ligand>
</feature>
<dbReference type="InterPro" id="IPR005145">
    <property type="entry name" value="Sua5_C"/>
</dbReference>
<dbReference type="Gene3D" id="3.40.50.11030">
    <property type="entry name" value="Threonylcarbamoyl-AMP synthase, C-terminal domain"/>
    <property type="match status" value="1"/>
</dbReference>
<dbReference type="PANTHER" id="PTHR17490:SF16">
    <property type="entry name" value="THREONYLCARBAMOYL-AMP SYNTHASE"/>
    <property type="match status" value="1"/>
</dbReference>
<keyword evidence="7 13" id="KW-0819">tRNA processing</keyword>
<protein>
    <recommendedName>
        <fullName evidence="4 13">Threonylcarbamoyl-AMP synthase</fullName>
        <shortName evidence="13">TC-AMP synthase</shortName>
        <ecNumber evidence="3 13">2.7.7.87</ecNumber>
    </recommendedName>
    <alternativeName>
        <fullName evidence="11 13">L-threonylcarbamoyladenylate synthase</fullName>
    </alternativeName>
</protein>
<dbReference type="GO" id="GO:0005737">
    <property type="term" value="C:cytoplasm"/>
    <property type="evidence" value="ECO:0007669"/>
    <property type="project" value="UniProtKB-SubCell"/>
</dbReference>
<dbReference type="GO" id="GO:0061710">
    <property type="term" value="F:L-threonylcarbamoyladenylate synthase"/>
    <property type="evidence" value="ECO:0007669"/>
    <property type="project" value="UniProtKB-EC"/>
</dbReference>
<feature type="domain" description="YrdC-like" evidence="15">
    <location>
        <begin position="11"/>
        <end position="210"/>
    </location>
</feature>
<dbReference type="GO" id="GO:0005524">
    <property type="term" value="F:ATP binding"/>
    <property type="evidence" value="ECO:0007669"/>
    <property type="project" value="UniProtKB-UniRule"/>
</dbReference>
<dbReference type="EC" id="2.7.7.87" evidence="3 13"/>
<feature type="binding site" evidence="14">
    <location>
        <position position="126"/>
    </location>
    <ligand>
        <name>ATP</name>
        <dbReference type="ChEBI" id="CHEBI:30616"/>
    </ligand>
</feature>
<dbReference type="Pfam" id="PF03481">
    <property type="entry name" value="Sua5_C"/>
    <property type="match status" value="1"/>
</dbReference>
<dbReference type="InterPro" id="IPR010923">
    <property type="entry name" value="T(6)A37_SUA5"/>
</dbReference>
<comment type="function">
    <text evidence="13">Required for the formation of a threonylcarbamoyl group on adenosine at position 37 (t(6)A37) in tRNAs that read codons beginning with adenine.</text>
</comment>
<dbReference type="InterPro" id="IPR017945">
    <property type="entry name" value="DHBP_synth_RibB-like_a/b_dom"/>
</dbReference>
<reference evidence="16 17" key="1">
    <citation type="submission" date="2017-05" db="EMBL/GenBank/DDBJ databases">
        <title>Polynucleobacter sp. MWH-K35W1 isolated from the permanently anoxic monimolimnion of a meromictic lake.</title>
        <authorList>
            <person name="Hahn M.W."/>
        </authorList>
    </citation>
    <scope>NUCLEOTIDE SEQUENCE [LARGE SCALE GENOMIC DNA]</scope>
    <source>
        <strain evidence="16 17">MWH-K35W1</strain>
    </source>
</reference>
<keyword evidence="5 13" id="KW-0963">Cytoplasm</keyword>
<dbReference type="RefSeq" id="WP_088527034.1">
    <property type="nucleotide sequence ID" value="NZ_NGUO01000006.1"/>
</dbReference>
<dbReference type="GO" id="GO:0000049">
    <property type="term" value="F:tRNA binding"/>
    <property type="evidence" value="ECO:0007669"/>
    <property type="project" value="TreeGrafter"/>
</dbReference>